<evidence type="ECO:0000256" key="2">
    <source>
        <dbReference type="SAM" id="SignalP"/>
    </source>
</evidence>
<dbReference type="eggNOG" id="COG3509">
    <property type="taxonomic scope" value="Bacteria"/>
</dbReference>
<name>A0A017T7E5_9BACT</name>
<keyword evidence="4" id="KW-1185">Reference proteome</keyword>
<dbReference type="OrthoDB" id="189734at2"/>
<keyword evidence="2" id="KW-0732">Signal</keyword>
<evidence type="ECO:0008006" key="5">
    <source>
        <dbReference type="Google" id="ProtNLM"/>
    </source>
</evidence>
<dbReference type="SUPFAM" id="SSF53474">
    <property type="entry name" value="alpha/beta-Hydrolases"/>
    <property type="match status" value="1"/>
</dbReference>
<reference evidence="3 4" key="1">
    <citation type="submission" date="2013-05" db="EMBL/GenBank/DDBJ databases">
        <title>Genome assembly of Chondromyces apiculatus DSM 436.</title>
        <authorList>
            <person name="Sharma G."/>
            <person name="Khatri I."/>
            <person name="Kaur C."/>
            <person name="Mayilraj S."/>
            <person name="Subramanian S."/>
        </authorList>
    </citation>
    <scope>NUCLEOTIDE SEQUENCE [LARGE SCALE GENOMIC DNA]</scope>
    <source>
        <strain evidence="3 4">DSM 436</strain>
    </source>
</reference>
<dbReference type="AlphaFoldDB" id="A0A017T7E5"/>
<sequence length="577" mass="59631">MKPSSFVLSSLLGVSLLGAFPACGGDDGDGGSGGTGTTTTSGPGGSGGGGAGGAGGGGDGGGGGTAEWNVDALLEGLTEGTLHKYEGAGDGGLAHLTYWAMPTDSAAYMALSEEEKAKVAKLKAAAVGLASELYAPTVEVAGAEVTGLLTAGDGGTRQQRVVLKLPAQWNGRLAVVGTAGTRNEFGNDVIFTSWLVEQGVAVVSGDKGMPNGEATLLSGTHPTQHWGEMMLDLGVWARERLAAATGQEVTSAFAVGLSNGGYQVRRALEIDHQRVEGGATRVFAGGLDWAGIYWPDARVLDTDGDGTVSTWEYAEGTHLVSSTDQAALTMRWAHDPQALATPEGYAETPRFSAAHPAMTAAGFDAASAEIWGAYNTLFDAFKTAAPQFEGVGYYNVTSYTFRAELLGDTAAESAGYSCYPTQPGQEPALYGWLASAVNGGWTEESIEYALLNATTGVFSAPMMTLHGDRDGFIGLGTHALAYRDAVEAVGDPALYRLYVIENGTHVDRHSDGDLDYDFDGTAGEEGAGDRMTPIQGYVQKAFGMLVGWAEQDGAVPDSGVVATDPANDVIDPVQIEF</sequence>
<comment type="caution">
    <text evidence="3">The sequence shown here is derived from an EMBL/GenBank/DDBJ whole genome shotgun (WGS) entry which is preliminary data.</text>
</comment>
<dbReference type="PROSITE" id="PS00018">
    <property type="entry name" value="EF_HAND_1"/>
    <property type="match status" value="1"/>
</dbReference>
<organism evidence="3 4">
    <name type="scientific">Chondromyces apiculatus DSM 436</name>
    <dbReference type="NCBI Taxonomy" id="1192034"/>
    <lineage>
        <taxon>Bacteria</taxon>
        <taxon>Pseudomonadati</taxon>
        <taxon>Myxococcota</taxon>
        <taxon>Polyangia</taxon>
        <taxon>Polyangiales</taxon>
        <taxon>Polyangiaceae</taxon>
        <taxon>Chondromyces</taxon>
    </lineage>
</organism>
<dbReference type="Proteomes" id="UP000019678">
    <property type="component" value="Unassembled WGS sequence"/>
</dbReference>
<gene>
    <name evidence="3" type="ORF">CAP_3728</name>
</gene>
<evidence type="ECO:0000256" key="1">
    <source>
        <dbReference type="SAM" id="MobiDB-lite"/>
    </source>
</evidence>
<accession>A0A017T7E5</accession>
<dbReference type="RefSeq" id="WP_044243146.1">
    <property type="nucleotide sequence ID" value="NZ_ASRX01000028.1"/>
</dbReference>
<feature type="chain" id="PRO_5001496678" description="Tannase/feruloyl esterase family alpha/beta hydrolase" evidence="2">
    <location>
        <begin position="25"/>
        <end position="577"/>
    </location>
</feature>
<dbReference type="InterPro" id="IPR029058">
    <property type="entry name" value="AB_hydrolase_fold"/>
</dbReference>
<evidence type="ECO:0000313" key="3">
    <source>
        <dbReference type="EMBL" id="EYF04917.1"/>
    </source>
</evidence>
<proteinExistence type="predicted"/>
<evidence type="ECO:0000313" key="4">
    <source>
        <dbReference type="Proteomes" id="UP000019678"/>
    </source>
</evidence>
<dbReference type="InterPro" id="IPR018247">
    <property type="entry name" value="EF_Hand_1_Ca_BS"/>
</dbReference>
<protein>
    <recommendedName>
        <fullName evidence="5">Tannase/feruloyl esterase family alpha/beta hydrolase</fullName>
    </recommendedName>
</protein>
<feature type="signal peptide" evidence="2">
    <location>
        <begin position="1"/>
        <end position="24"/>
    </location>
</feature>
<dbReference type="EMBL" id="ASRX01000028">
    <property type="protein sequence ID" value="EYF04917.1"/>
    <property type="molecule type" value="Genomic_DNA"/>
</dbReference>
<dbReference type="STRING" id="1192034.CAP_3728"/>
<feature type="region of interest" description="Disordered" evidence="1">
    <location>
        <begin position="28"/>
        <end position="64"/>
    </location>
</feature>
<feature type="compositionally biased region" description="Gly residues" evidence="1">
    <location>
        <begin position="30"/>
        <end position="64"/>
    </location>
</feature>